<comment type="caution">
    <text evidence="2">The sequence shown here is derived from an EMBL/GenBank/DDBJ whole genome shotgun (WGS) entry which is preliminary data.</text>
</comment>
<gene>
    <name evidence="2" type="ORF">DM484_06595</name>
</gene>
<dbReference type="Proteomes" id="UP000249396">
    <property type="component" value="Unassembled WGS sequence"/>
</dbReference>
<feature type="compositionally biased region" description="Polar residues" evidence="1">
    <location>
        <begin position="53"/>
        <end position="62"/>
    </location>
</feature>
<organism evidence="2 3">
    <name type="scientific">Candidatus Methylumidiphilus alinenensis</name>
    <dbReference type="NCBI Taxonomy" id="2202197"/>
    <lineage>
        <taxon>Bacteria</taxon>
        <taxon>Pseudomonadati</taxon>
        <taxon>Pseudomonadota</taxon>
        <taxon>Gammaproteobacteria</taxon>
        <taxon>Methylococcales</taxon>
        <taxon>Candidatus Methylumidiphilus</taxon>
    </lineage>
</organism>
<dbReference type="AlphaFoldDB" id="A0A2W4REH6"/>
<feature type="compositionally biased region" description="Low complexity" evidence="1">
    <location>
        <begin position="29"/>
        <end position="39"/>
    </location>
</feature>
<proteinExistence type="predicted"/>
<evidence type="ECO:0000313" key="3">
    <source>
        <dbReference type="Proteomes" id="UP000249396"/>
    </source>
</evidence>
<name>A0A2W4REH6_9GAMM</name>
<evidence type="ECO:0000313" key="2">
    <source>
        <dbReference type="EMBL" id="PZN82252.1"/>
    </source>
</evidence>
<reference evidence="2 3" key="1">
    <citation type="journal article" date="2018" name="Aquat. Microb. Ecol.">
        <title>Gammaproteobacterial methanotrophs dominate.</title>
        <authorList>
            <person name="Rissanen A.J."/>
            <person name="Saarenheimo J."/>
            <person name="Tiirola M."/>
            <person name="Peura S."/>
            <person name="Aalto S.L."/>
            <person name="Karvinen A."/>
            <person name="Nykanen H."/>
        </authorList>
    </citation>
    <scope>NUCLEOTIDE SEQUENCE [LARGE SCALE GENOMIC DNA]</scope>
    <source>
        <strain evidence="2">AMbin10</strain>
    </source>
</reference>
<accession>A0A2W4REH6</accession>
<feature type="region of interest" description="Disordered" evidence="1">
    <location>
        <begin position="29"/>
        <end position="132"/>
    </location>
</feature>
<evidence type="ECO:0000256" key="1">
    <source>
        <dbReference type="SAM" id="MobiDB-lite"/>
    </source>
</evidence>
<dbReference type="EMBL" id="QJPH01000228">
    <property type="protein sequence ID" value="PZN82252.1"/>
    <property type="molecule type" value="Genomic_DNA"/>
</dbReference>
<sequence length="132" mass="13982">MKINHVVVGLLIVFAFFAGRWFSPNASIPPTAPAIAGAGMQTQPPPAVKERLTQLQSAQKNPSLPPSGKPSVVYPSLPQPPMTRGKPEVVRNVGPLIDPDPGKSTTTYMGPDRPVQNVGAFIEPGGPHDSNR</sequence>
<protein>
    <submittedName>
        <fullName evidence="2">Uncharacterized protein</fullName>
    </submittedName>
</protein>